<reference evidence="1 2" key="1">
    <citation type="submission" date="2018-01" db="EMBL/GenBank/DDBJ databases">
        <authorList>
            <person name="Gaut B.S."/>
            <person name="Morton B.R."/>
            <person name="Clegg M.T."/>
            <person name="Duvall M.R."/>
        </authorList>
    </citation>
    <scope>NUCLEOTIDE SEQUENCE [LARGE SCALE GENOMIC DNA]</scope>
    <source>
        <strain evidence="1">GP69</strain>
    </source>
</reference>
<accession>A0A2K4ZGX4</accession>
<gene>
    <name evidence="1" type="ORF">AMURIS_02436</name>
</gene>
<sequence>MADAVELKIYNQEDRLSVAAILIKNGYTVSQGKRQRTATGKTMDYFLKVSEDGDNADTSK</sequence>
<dbReference type="RefSeq" id="WP_103239799.1">
    <property type="nucleotide sequence ID" value="NZ_JANJZD010000010.1"/>
</dbReference>
<protein>
    <submittedName>
        <fullName evidence="1">Uncharacterized protein</fullName>
    </submittedName>
</protein>
<proteinExistence type="predicted"/>
<keyword evidence="2" id="KW-1185">Reference proteome</keyword>
<dbReference type="OrthoDB" id="9927010at2"/>
<dbReference type="Proteomes" id="UP000236311">
    <property type="component" value="Unassembled WGS sequence"/>
</dbReference>
<evidence type="ECO:0000313" key="1">
    <source>
        <dbReference type="EMBL" id="SOY29715.1"/>
    </source>
</evidence>
<dbReference type="EMBL" id="OFSM01000011">
    <property type="protein sequence ID" value="SOY29715.1"/>
    <property type="molecule type" value="Genomic_DNA"/>
</dbReference>
<evidence type="ECO:0000313" key="2">
    <source>
        <dbReference type="Proteomes" id="UP000236311"/>
    </source>
</evidence>
<dbReference type="AlphaFoldDB" id="A0A2K4ZGX4"/>
<organism evidence="1 2">
    <name type="scientific">Acetatifactor muris</name>
    <dbReference type="NCBI Taxonomy" id="879566"/>
    <lineage>
        <taxon>Bacteria</taxon>
        <taxon>Bacillati</taxon>
        <taxon>Bacillota</taxon>
        <taxon>Clostridia</taxon>
        <taxon>Lachnospirales</taxon>
        <taxon>Lachnospiraceae</taxon>
        <taxon>Acetatifactor</taxon>
    </lineage>
</organism>
<name>A0A2K4ZGX4_9FIRM</name>